<dbReference type="Gene3D" id="3.30.565.10">
    <property type="entry name" value="Histidine kinase-like ATPase, C-terminal domain"/>
    <property type="match status" value="1"/>
</dbReference>
<dbReference type="InterPro" id="IPR001789">
    <property type="entry name" value="Sig_transdc_resp-reg_receiver"/>
</dbReference>
<feature type="transmembrane region" description="Helical" evidence="5">
    <location>
        <begin position="43"/>
        <end position="75"/>
    </location>
</feature>
<comment type="caution">
    <text evidence="10">The sequence shown here is derived from an EMBL/GenBank/DDBJ whole genome shotgun (WGS) entry which is preliminary data.</text>
</comment>
<sequence length="650" mass="71073">MPEREPATPRGPRLWPYLLALSSSPAVLLVWRQSAAPADTLFLPLLLPVIASVWAGGIGPGLVAAALGAAGAVYAAPGAGAQAWGVFVLEALLICALAAFRPRPAAPAPVPVPDDTHERLRQLAEERDTLSEHERFMRAIADALPGMVGYWDADLRCRFANIAYLEWFGRTPRQVLGMRMQDLLGEELFRANERHIRGALAGEEQRFQRTMTRADGSTGYTLASYIPDRVDGRVRGFNVIVADISDVKRAEIELERLNVQLVQRAAEADAATRAKSAFLANMSHEIRTPMNAIIGLTHLLARDATDDQQRSRLAKVDGAARHLLQVVSDILDLSKIEAGKLSLEREEFRLDEVLERSLSMVRTKAAEKGLELDVDTTPLPERLIGDPTRLAQVLINLLANAVRFTDRGGVRLHGRELWRDEHRLLARFEVQDSGPGIAPDQLGRLFEAFDQGDNSATRRHGGTGLGLALTRRFATLMGGEAGVDSRLGEGSTFWVSAEFGLPPPEGTQPLPPPLQDPWPLRADHLGRRILLAEDNPINQEVVVDLLEAVGLRVDTADNGRQALEMALRSPYALILMDVQMPGLDGLAATRQIREHLGSAVPIVAMTANAFAEDRAACLDAGMNDHLSKPVEPQRLFDALRRWLDEAPAPG</sequence>
<dbReference type="InterPro" id="IPR003594">
    <property type="entry name" value="HATPase_dom"/>
</dbReference>
<dbReference type="SUPFAM" id="SSF55785">
    <property type="entry name" value="PYP-like sensor domain (PAS domain)"/>
    <property type="match status" value="1"/>
</dbReference>
<dbReference type="PROSITE" id="PS50110">
    <property type="entry name" value="RESPONSE_REGULATORY"/>
    <property type="match status" value="1"/>
</dbReference>
<dbReference type="InterPro" id="IPR036890">
    <property type="entry name" value="HATPase_C_sf"/>
</dbReference>
<protein>
    <recommendedName>
        <fullName evidence="2">histidine kinase</fullName>
        <ecNumber evidence="2">2.7.13.3</ecNumber>
    </recommendedName>
</protein>
<dbReference type="Pfam" id="PF02518">
    <property type="entry name" value="HATPase_c"/>
    <property type="match status" value="1"/>
</dbReference>
<evidence type="ECO:0000259" key="6">
    <source>
        <dbReference type="PROSITE" id="PS50109"/>
    </source>
</evidence>
<feature type="transmembrane region" description="Helical" evidence="5">
    <location>
        <begin position="81"/>
        <end position="100"/>
    </location>
</feature>
<dbReference type="SUPFAM" id="SSF55874">
    <property type="entry name" value="ATPase domain of HSP90 chaperone/DNA topoisomerase II/histidine kinase"/>
    <property type="match status" value="1"/>
</dbReference>
<dbReference type="InterPro" id="IPR003661">
    <property type="entry name" value="HisK_dim/P_dom"/>
</dbReference>
<dbReference type="Pfam" id="PF00072">
    <property type="entry name" value="Response_reg"/>
    <property type="match status" value="1"/>
</dbReference>
<evidence type="ECO:0000313" key="11">
    <source>
        <dbReference type="Proteomes" id="UP000802098"/>
    </source>
</evidence>
<keyword evidence="5" id="KW-0812">Transmembrane</keyword>
<comment type="catalytic activity">
    <reaction evidence="1">
        <text>ATP + protein L-histidine = ADP + protein N-phospho-L-histidine.</text>
        <dbReference type="EC" id="2.7.13.3"/>
    </reaction>
</comment>
<dbReference type="RefSeq" id="WP_009855304.1">
    <property type="nucleotide sequence ID" value="NZ_JAAOCD010000001.1"/>
</dbReference>
<feature type="domain" description="Histidine kinase" evidence="6">
    <location>
        <begin position="281"/>
        <end position="501"/>
    </location>
</feature>
<dbReference type="PROSITE" id="PS50109">
    <property type="entry name" value="HIS_KIN"/>
    <property type="match status" value="1"/>
</dbReference>
<dbReference type="SMART" id="SM00448">
    <property type="entry name" value="REC"/>
    <property type="match status" value="1"/>
</dbReference>
<evidence type="ECO:0000259" key="9">
    <source>
        <dbReference type="PROSITE" id="PS50113"/>
    </source>
</evidence>
<evidence type="ECO:0000256" key="4">
    <source>
        <dbReference type="PROSITE-ProRule" id="PRU00169"/>
    </source>
</evidence>
<dbReference type="PROSITE" id="PS50113">
    <property type="entry name" value="PAC"/>
    <property type="match status" value="1"/>
</dbReference>
<dbReference type="PANTHER" id="PTHR45339">
    <property type="entry name" value="HYBRID SIGNAL TRANSDUCTION HISTIDINE KINASE J"/>
    <property type="match status" value="1"/>
</dbReference>
<dbReference type="Pfam" id="PF08448">
    <property type="entry name" value="PAS_4"/>
    <property type="match status" value="1"/>
</dbReference>
<dbReference type="InterPro" id="IPR000700">
    <property type="entry name" value="PAS-assoc_C"/>
</dbReference>
<dbReference type="Gene3D" id="1.10.287.130">
    <property type="match status" value="1"/>
</dbReference>
<dbReference type="Pfam" id="PF00512">
    <property type="entry name" value="HisKA"/>
    <property type="match status" value="1"/>
</dbReference>
<name>A0ABX0HUI1_9BURK</name>
<evidence type="ECO:0000256" key="3">
    <source>
        <dbReference type="ARBA" id="ARBA00022553"/>
    </source>
</evidence>
<dbReference type="SMART" id="SM00091">
    <property type="entry name" value="PAS"/>
    <property type="match status" value="1"/>
</dbReference>
<keyword evidence="3 4" id="KW-0597">Phosphoprotein</keyword>
<dbReference type="NCBIfam" id="TIGR00229">
    <property type="entry name" value="sensory_box"/>
    <property type="match status" value="1"/>
</dbReference>
<organism evidence="10 11">
    <name type="scientific">Rubrivivax benzoatilyticus</name>
    <dbReference type="NCBI Taxonomy" id="316997"/>
    <lineage>
        <taxon>Bacteria</taxon>
        <taxon>Pseudomonadati</taxon>
        <taxon>Pseudomonadota</taxon>
        <taxon>Betaproteobacteria</taxon>
        <taxon>Burkholderiales</taxon>
        <taxon>Sphaerotilaceae</taxon>
        <taxon>Rubrivivax</taxon>
    </lineage>
</organism>
<evidence type="ECO:0000313" key="10">
    <source>
        <dbReference type="EMBL" id="NHK97153.1"/>
    </source>
</evidence>
<dbReference type="SMART" id="SM00387">
    <property type="entry name" value="HATPase_c"/>
    <property type="match status" value="1"/>
</dbReference>
<keyword evidence="11" id="KW-1185">Reference proteome</keyword>
<dbReference type="SMART" id="SM00388">
    <property type="entry name" value="HisKA"/>
    <property type="match status" value="1"/>
</dbReference>
<dbReference type="InterPro" id="IPR011006">
    <property type="entry name" value="CheY-like_superfamily"/>
</dbReference>
<dbReference type="CDD" id="cd17546">
    <property type="entry name" value="REC_hyHK_CKI1_RcsC-like"/>
    <property type="match status" value="1"/>
</dbReference>
<evidence type="ECO:0000256" key="2">
    <source>
        <dbReference type="ARBA" id="ARBA00012438"/>
    </source>
</evidence>
<evidence type="ECO:0000259" key="7">
    <source>
        <dbReference type="PROSITE" id="PS50110"/>
    </source>
</evidence>
<dbReference type="InterPro" id="IPR005467">
    <property type="entry name" value="His_kinase_dom"/>
</dbReference>
<dbReference type="Proteomes" id="UP000802098">
    <property type="component" value="Unassembled WGS sequence"/>
</dbReference>
<dbReference type="EMBL" id="JAAOCD010000001">
    <property type="protein sequence ID" value="NHK97153.1"/>
    <property type="molecule type" value="Genomic_DNA"/>
</dbReference>
<dbReference type="InterPro" id="IPR004358">
    <property type="entry name" value="Sig_transdc_His_kin-like_C"/>
</dbReference>
<dbReference type="InterPro" id="IPR000014">
    <property type="entry name" value="PAS"/>
</dbReference>
<proteinExistence type="predicted"/>
<dbReference type="PRINTS" id="PR00344">
    <property type="entry name" value="BCTRLSENSOR"/>
</dbReference>
<evidence type="ECO:0000256" key="5">
    <source>
        <dbReference type="SAM" id="Phobius"/>
    </source>
</evidence>
<keyword evidence="5" id="KW-0472">Membrane</keyword>
<feature type="domain" description="PAS" evidence="8">
    <location>
        <begin position="133"/>
        <end position="203"/>
    </location>
</feature>
<dbReference type="PROSITE" id="PS50112">
    <property type="entry name" value="PAS"/>
    <property type="match status" value="1"/>
</dbReference>
<dbReference type="PANTHER" id="PTHR45339:SF5">
    <property type="entry name" value="HISTIDINE KINASE"/>
    <property type="match status" value="1"/>
</dbReference>
<feature type="modified residue" description="4-aspartylphosphate" evidence="4">
    <location>
        <position position="577"/>
    </location>
</feature>
<dbReference type="SUPFAM" id="SSF52172">
    <property type="entry name" value="CheY-like"/>
    <property type="match status" value="1"/>
</dbReference>
<gene>
    <name evidence="10" type="ORF">G7087_02070</name>
</gene>
<dbReference type="Gene3D" id="3.30.450.20">
    <property type="entry name" value="PAS domain"/>
    <property type="match status" value="1"/>
</dbReference>
<reference evidence="10 11" key="1">
    <citation type="submission" date="2020-03" db="EMBL/GenBank/DDBJ databases">
        <title>Rubrivivax benzoatilyticus JA2 (sequenced after 10 years sub-culturing).</title>
        <authorList>
            <person name="Gupta D."/>
            <person name="Chintalapati S."/>
            <person name="Chintalapati V.R."/>
        </authorList>
    </citation>
    <scope>NUCLEOTIDE SEQUENCE [LARGE SCALE GENOMIC DNA]</scope>
    <source>
        <strain evidence="10 11">JA2-Mal</strain>
    </source>
</reference>
<dbReference type="CDD" id="cd00082">
    <property type="entry name" value="HisKA"/>
    <property type="match status" value="1"/>
</dbReference>
<feature type="domain" description="PAC" evidence="9">
    <location>
        <begin position="205"/>
        <end position="256"/>
    </location>
</feature>
<dbReference type="Gene3D" id="3.40.50.2300">
    <property type="match status" value="1"/>
</dbReference>
<accession>A0ABX0HUI1</accession>
<dbReference type="InterPro" id="IPR035965">
    <property type="entry name" value="PAS-like_dom_sf"/>
</dbReference>
<feature type="domain" description="Response regulatory" evidence="7">
    <location>
        <begin position="528"/>
        <end position="643"/>
    </location>
</feature>
<keyword evidence="5" id="KW-1133">Transmembrane helix</keyword>
<dbReference type="CDD" id="cd16922">
    <property type="entry name" value="HATPase_EvgS-ArcB-TorS-like"/>
    <property type="match status" value="1"/>
</dbReference>
<dbReference type="CDD" id="cd00130">
    <property type="entry name" value="PAS"/>
    <property type="match status" value="1"/>
</dbReference>
<dbReference type="EC" id="2.7.13.3" evidence="2"/>
<evidence type="ECO:0000256" key="1">
    <source>
        <dbReference type="ARBA" id="ARBA00000085"/>
    </source>
</evidence>
<dbReference type="SUPFAM" id="SSF47384">
    <property type="entry name" value="Homodimeric domain of signal transducing histidine kinase"/>
    <property type="match status" value="1"/>
</dbReference>
<feature type="transmembrane region" description="Helical" evidence="5">
    <location>
        <begin position="14"/>
        <end position="31"/>
    </location>
</feature>
<evidence type="ECO:0000259" key="8">
    <source>
        <dbReference type="PROSITE" id="PS50112"/>
    </source>
</evidence>
<dbReference type="InterPro" id="IPR036097">
    <property type="entry name" value="HisK_dim/P_sf"/>
</dbReference>
<dbReference type="InterPro" id="IPR013656">
    <property type="entry name" value="PAS_4"/>
</dbReference>